<comment type="cofactor">
    <cofactor evidence="1 19">
        <name>Mg(2+)</name>
        <dbReference type="ChEBI" id="CHEBI:18420"/>
    </cofactor>
</comment>
<evidence type="ECO:0000256" key="6">
    <source>
        <dbReference type="ARBA" id="ARBA00015850"/>
    </source>
</evidence>
<feature type="transmembrane region" description="Helical" evidence="19">
    <location>
        <begin position="206"/>
        <end position="225"/>
    </location>
</feature>
<evidence type="ECO:0000256" key="12">
    <source>
        <dbReference type="ARBA" id="ARBA00022989"/>
    </source>
</evidence>
<organism evidence="20">
    <name type="scientific">Fervidicoccus fontis</name>
    <dbReference type="NCBI Taxonomy" id="683846"/>
    <lineage>
        <taxon>Archaea</taxon>
        <taxon>Thermoproteota</taxon>
        <taxon>Thermoprotei</taxon>
        <taxon>Fervidicoccales</taxon>
        <taxon>Fervidicoccaceae</taxon>
        <taxon>Fervidicoccus</taxon>
    </lineage>
</organism>
<evidence type="ECO:0000256" key="13">
    <source>
        <dbReference type="ARBA" id="ARBA00023136"/>
    </source>
</evidence>
<name>A0A7C2UJS6_9CREN</name>
<dbReference type="PANTHER" id="PTHR34148:SF1">
    <property type="entry name" value="ADENOSYLCOBINAMIDE-GDP RIBAZOLETRANSFERASE"/>
    <property type="match status" value="1"/>
</dbReference>
<dbReference type="Pfam" id="PF02654">
    <property type="entry name" value="CobS"/>
    <property type="match status" value="1"/>
</dbReference>
<evidence type="ECO:0000313" key="20">
    <source>
        <dbReference type="EMBL" id="HEU98008.1"/>
    </source>
</evidence>
<comment type="caution">
    <text evidence="20">The sequence shown here is derived from an EMBL/GenBank/DDBJ whole genome shotgun (WGS) entry which is preliminary data.</text>
</comment>
<dbReference type="EC" id="2.7.8.26" evidence="5 19"/>
<gene>
    <name evidence="19" type="primary">cobS</name>
    <name evidence="20" type="ORF">ENO36_04040</name>
</gene>
<dbReference type="InterPro" id="IPR003805">
    <property type="entry name" value="CobS"/>
</dbReference>
<evidence type="ECO:0000256" key="1">
    <source>
        <dbReference type="ARBA" id="ARBA00001946"/>
    </source>
</evidence>
<evidence type="ECO:0000256" key="11">
    <source>
        <dbReference type="ARBA" id="ARBA00022842"/>
    </source>
</evidence>
<dbReference type="GO" id="GO:0005886">
    <property type="term" value="C:plasma membrane"/>
    <property type="evidence" value="ECO:0007669"/>
    <property type="project" value="UniProtKB-SubCell"/>
</dbReference>
<dbReference type="AlphaFoldDB" id="A0A7C2UJS6"/>
<evidence type="ECO:0000256" key="7">
    <source>
        <dbReference type="ARBA" id="ARBA00022475"/>
    </source>
</evidence>
<comment type="similarity">
    <text evidence="4 19">Belongs to the CobS family.</text>
</comment>
<comment type="function">
    <text evidence="14 19">Joins adenosylcobinamide-GDP and alpha-ribazole to generate adenosylcobalamin (Ado-cobalamin). Also synthesizes adenosylcobalamin 5'-phosphate from adenosylcobinamide-GDP and alpha-ribazole 5'-phosphate.</text>
</comment>
<sequence length="262" mass="28712">MRKTIYDFLFLLSFLTPIPVPREYVQNKLEFGSLFALPIIGSMRGAFVSIPLLTIFFFHIGSPDIAAFSVIAMHYVMQGFIHADGFIDFSEAALAKRFGADARKVLKDRYRGSYAIAIFSIFSLWLYSALLSIVITTNPLKAISLVVSAEAWSPTSMILTSLLSAEPPEGMGRAFKRGADSKSAAISLIISSTITIFLFREFRSSLFLILLSFISILLSSAISSALGRRVLGYANGDVLGFSNELSYAVLLTSFVLGASPWI</sequence>
<dbReference type="Proteomes" id="UP000885664">
    <property type="component" value="Unassembled WGS sequence"/>
</dbReference>
<feature type="transmembrane region" description="Helical" evidence="19">
    <location>
        <begin position="32"/>
        <end position="58"/>
    </location>
</feature>
<keyword evidence="11 19" id="KW-0460">Magnesium</keyword>
<accession>A0A7C2UJS6</accession>
<feature type="transmembrane region" description="Helical" evidence="19">
    <location>
        <begin position="114"/>
        <end position="135"/>
    </location>
</feature>
<keyword evidence="12 19" id="KW-1133">Transmembrane helix</keyword>
<evidence type="ECO:0000256" key="15">
    <source>
        <dbReference type="ARBA" id="ARBA00032605"/>
    </source>
</evidence>
<comment type="subcellular location">
    <subcellularLocation>
        <location evidence="2 19">Cell membrane</location>
        <topology evidence="2 19">Multi-pass membrane protein</topology>
    </subcellularLocation>
</comment>
<keyword evidence="10 19" id="KW-0812">Transmembrane</keyword>
<evidence type="ECO:0000256" key="4">
    <source>
        <dbReference type="ARBA" id="ARBA00010561"/>
    </source>
</evidence>
<comment type="catalytic activity">
    <reaction evidence="18 19">
        <text>alpha-ribazole 5'-phosphate + adenosylcob(III)inamide-GDP = adenosylcob(III)alamin 5'-phosphate + GMP + H(+)</text>
        <dbReference type="Rhea" id="RHEA:23560"/>
        <dbReference type="ChEBI" id="CHEBI:15378"/>
        <dbReference type="ChEBI" id="CHEBI:57918"/>
        <dbReference type="ChEBI" id="CHEBI:58115"/>
        <dbReference type="ChEBI" id="CHEBI:60487"/>
        <dbReference type="ChEBI" id="CHEBI:60493"/>
        <dbReference type="EC" id="2.7.8.26"/>
    </reaction>
</comment>
<proteinExistence type="inferred from homology"/>
<evidence type="ECO:0000256" key="14">
    <source>
        <dbReference type="ARBA" id="ARBA00025228"/>
    </source>
</evidence>
<evidence type="ECO:0000256" key="17">
    <source>
        <dbReference type="ARBA" id="ARBA00048623"/>
    </source>
</evidence>
<evidence type="ECO:0000256" key="8">
    <source>
        <dbReference type="ARBA" id="ARBA00022573"/>
    </source>
</evidence>
<dbReference type="GO" id="GO:0009236">
    <property type="term" value="P:cobalamin biosynthetic process"/>
    <property type="evidence" value="ECO:0007669"/>
    <property type="project" value="UniProtKB-UniRule"/>
</dbReference>
<dbReference type="PANTHER" id="PTHR34148">
    <property type="entry name" value="ADENOSYLCOBINAMIDE-GDP RIBAZOLETRANSFERASE"/>
    <property type="match status" value="1"/>
</dbReference>
<protein>
    <recommendedName>
        <fullName evidence="6 19">Adenosylcobinamide-GDP ribazoletransferase</fullName>
        <ecNumber evidence="5 19">2.7.8.26</ecNumber>
    </recommendedName>
    <alternativeName>
        <fullName evidence="16 19">Cobalamin synthase</fullName>
    </alternativeName>
    <alternativeName>
        <fullName evidence="15 19">Cobalamin-5'-phosphate synthase</fullName>
    </alternativeName>
</protein>
<dbReference type="EMBL" id="DSFE01000087">
    <property type="protein sequence ID" value="HEU98008.1"/>
    <property type="molecule type" value="Genomic_DNA"/>
</dbReference>
<feature type="transmembrane region" description="Helical" evidence="19">
    <location>
        <begin position="245"/>
        <end position="261"/>
    </location>
</feature>
<keyword evidence="8 19" id="KW-0169">Cobalamin biosynthesis</keyword>
<evidence type="ECO:0000256" key="19">
    <source>
        <dbReference type="HAMAP-Rule" id="MF_00719"/>
    </source>
</evidence>
<reference evidence="20" key="1">
    <citation type="journal article" date="2020" name="mSystems">
        <title>Genome- and Community-Level Interaction Insights into Carbon Utilization and Element Cycling Functions of Hydrothermarchaeota in Hydrothermal Sediment.</title>
        <authorList>
            <person name="Zhou Z."/>
            <person name="Liu Y."/>
            <person name="Xu W."/>
            <person name="Pan J."/>
            <person name="Luo Z.H."/>
            <person name="Li M."/>
        </authorList>
    </citation>
    <scope>NUCLEOTIDE SEQUENCE [LARGE SCALE GENOMIC DNA]</scope>
    <source>
        <strain evidence="20">SpSt-1259</strain>
    </source>
</reference>
<evidence type="ECO:0000256" key="3">
    <source>
        <dbReference type="ARBA" id="ARBA00004663"/>
    </source>
</evidence>
<evidence type="ECO:0000256" key="2">
    <source>
        <dbReference type="ARBA" id="ARBA00004651"/>
    </source>
</evidence>
<evidence type="ECO:0000256" key="10">
    <source>
        <dbReference type="ARBA" id="ARBA00022692"/>
    </source>
</evidence>
<keyword evidence="7 19" id="KW-1003">Cell membrane</keyword>
<comment type="catalytic activity">
    <reaction evidence="17 19">
        <text>alpha-ribazole + adenosylcob(III)inamide-GDP = adenosylcob(III)alamin + GMP + H(+)</text>
        <dbReference type="Rhea" id="RHEA:16049"/>
        <dbReference type="ChEBI" id="CHEBI:10329"/>
        <dbReference type="ChEBI" id="CHEBI:15378"/>
        <dbReference type="ChEBI" id="CHEBI:18408"/>
        <dbReference type="ChEBI" id="CHEBI:58115"/>
        <dbReference type="ChEBI" id="CHEBI:60487"/>
        <dbReference type="EC" id="2.7.8.26"/>
    </reaction>
</comment>
<evidence type="ECO:0000256" key="16">
    <source>
        <dbReference type="ARBA" id="ARBA00032853"/>
    </source>
</evidence>
<dbReference type="GO" id="GO:0008818">
    <property type="term" value="F:cobalamin 5'-phosphate synthase activity"/>
    <property type="evidence" value="ECO:0007669"/>
    <property type="project" value="UniProtKB-UniRule"/>
</dbReference>
<comment type="pathway">
    <text evidence="3 19">Cofactor biosynthesis; adenosylcobalamin biosynthesis; adenosylcobalamin from cob(II)yrinate a,c-diamide: step 7/7.</text>
</comment>
<feature type="transmembrane region" description="Helical" evidence="19">
    <location>
        <begin position="183"/>
        <end position="199"/>
    </location>
</feature>
<keyword evidence="13 19" id="KW-0472">Membrane</keyword>
<evidence type="ECO:0000256" key="18">
    <source>
        <dbReference type="ARBA" id="ARBA00049504"/>
    </source>
</evidence>
<dbReference type="HAMAP" id="MF_00719">
    <property type="entry name" value="CobS"/>
    <property type="match status" value="1"/>
</dbReference>
<dbReference type="UniPathway" id="UPA00148">
    <property type="reaction ID" value="UER00238"/>
</dbReference>
<keyword evidence="9 19" id="KW-0808">Transferase</keyword>
<evidence type="ECO:0000256" key="9">
    <source>
        <dbReference type="ARBA" id="ARBA00022679"/>
    </source>
</evidence>
<dbReference type="GO" id="GO:0051073">
    <property type="term" value="F:adenosylcobinamide-GDP ribazoletransferase activity"/>
    <property type="evidence" value="ECO:0007669"/>
    <property type="project" value="UniProtKB-UniRule"/>
</dbReference>
<evidence type="ECO:0000256" key="5">
    <source>
        <dbReference type="ARBA" id="ARBA00013200"/>
    </source>
</evidence>